<dbReference type="AlphaFoldDB" id="A0A7W9C525"/>
<dbReference type="Gene3D" id="1.10.287.130">
    <property type="match status" value="1"/>
</dbReference>
<accession>A0A7W9C525</accession>
<feature type="domain" description="Histidine phosphotransferase ChpT C-terminal" evidence="1">
    <location>
        <begin position="94"/>
        <end position="215"/>
    </location>
</feature>
<name>A0A7W9C525_9CAUL</name>
<proteinExistence type="predicted"/>
<dbReference type="Pfam" id="PF10090">
    <property type="entry name" value="HPTransfase"/>
    <property type="match status" value="1"/>
</dbReference>
<sequence length="225" mass="24253">MIPTDAENDAPPALDLPFEGTELATYVAAKLCHDFISPSGAIVSGLDLMKDPSAQDMRDDALALIEQSANKMVALVHFARVAFGAATSSERFTTRELRDLVVGMTAGGRASLDWRIEEQEFSKPQARALTNLAYLTVGALPLGGNAVIQSRVAHGALFLEGFAEGARARLKPEAVVGLTGRRLTEGLPGQWIQPYWLWLTVKEAGGTLRVAVQEERIALVARMPL</sequence>
<dbReference type="InterPro" id="IPR018762">
    <property type="entry name" value="ChpT_C"/>
</dbReference>
<evidence type="ECO:0000259" key="1">
    <source>
        <dbReference type="Pfam" id="PF10090"/>
    </source>
</evidence>
<dbReference type="NCBIfam" id="NF046025">
    <property type="entry name" value="HisPtaseChptCaul"/>
    <property type="match status" value="1"/>
</dbReference>
<dbReference type="Gene3D" id="3.30.565.10">
    <property type="entry name" value="Histidine kinase-like ATPase, C-terminal domain"/>
    <property type="match status" value="1"/>
</dbReference>
<keyword evidence="2" id="KW-0808">Transferase</keyword>
<dbReference type="RefSeq" id="WP_183215194.1">
    <property type="nucleotide sequence ID" value="NZ_CAJFZW010000037.1"/>
</dbReference>
<dbReference type="Proteomes" id="UP000527324">
    <property type="component" value="Unassembled WGS sequence"/>
</dbReference>
<evidence type="ECO:0000313" key="2">
    <source>
        <dbReference type="EMBL" id="MBB5739099.1"/>
    </source>
</evidence>
<dbReference type="EMBL" id="JACHOQ010000001">
    <property type="protein sequence ID" value="MBB5739099.1"/>
    <property type="molecule type" value="Genomic_DNA"/>
</dbReference>
<comment type="caution">
    <text evidence="2">The sequence shown here is derived from an EMBL/GenBank/DDBJ whole genome shotgun (WGS) entry which is preliminary data.</text>
</comment>
<organism evidence="2 3">
    <name type="scientific">Brevundimonas aurantiaca</name>
    <dbReference type="NCBI Taxonomy" id="74316"/>
    <lineage>
        <taxon>Bacteria</taxon>
        <taxon>Pseudomonadati</taxon>
        <taxon>Pseudomonadota</taxon>
        <taxon>Alphaproteobacteria</taxon>
        <taxon>Caulobacterales</taxon>
        <taxon>Caulobacteraceae</taxon>
        <taxon>Brevundimonas</taxon>
    </lineage>
</organism>
<protein>
    <submittedName>
        <fullName evidence="2">Histidine phosphotransferase ChpT</fullName>
    </submittedName>
</protein>
<dbReference type="GO" id="GO:0016740">
    <property type="term" value="F:transferase activity"/>
    <property type="evidence" value="ECO:0007669"/>
    <property type="project" value="UniProtKB-KW"/>
</dbReference>
<keyword evidence="3" id="KW-1185">Reference proteome</keyword>
<reference evidence="2 3" key="1">
    <citation type="submission" date="2020-08" db="EMBL/GenBank/DDBJ databases">
        <title>Genomic Encyclopedia of Type Strains, Phase IV (KMG-IV): sequencing the most valuable type-strain genomes for metagenomic binning, comparative biology and taxonomic classification.</title>
        <authorList>
            <person name="Goeker M."/>
        </authorList>
    </citation>
    <scope>NUCLEOTIDE SEQUENCE [LARGE SCALE GENOMIC DNA]</scope>
    <source>
        <strain evidence="2 3">DSM 4731</strain>
    </source>
</reference>
<dbReference type="InterPro" id="IPR036890">
    <property type="entry name" value="HATPase_C_sf"/>
</dbReference>
<evidence type="ECO:0000313" key="3">
    <source>
        <dbReference type="Proteomes" id="UP000527324"/>
    </source>
</evidence>
<gene>
    <name evidence="2" type="ORF">GGQ93_000790</name>
</gene>